<evidence type="ECO:0000313" key="1">
    <source>
        <dbReference type="EMBL" id="AEV80825.1"/>
    </source>
</evidence>
<dbReference type="Proteomes" id="UP000113968">
    <property type="component" value="Segment"/>
</dbReference>
<dbReference type="KEGG" id="vg:11464192"/>
<keyword evidence="1" id="KW-0946">Virion</keyword>
<name>G8XUI4_9BETA</name>
<dbReference type="EMBL" id="FJ483970">
    <property type="protein sequence ID" value="AEV80825.1"/>
    <property type="molecule type" value="Genomic_DNA"/>
</dbReference>
<sequence>MRVCRFLLTLVCLGIVYVSCVWSVRGIISPTPGYTSFGYWDLFSPFIDNSTQRDIVHKLLNLTFPYHYGRLFGYSDIQLLRRINLTEVILLINALDIEKYTQTYDFDNVTVNVNGLSEITPYNKSLLITLDVTFT</sequence>
<evidence type="ECO:0000313" key="2">
    <source>
        <dbReference type="Proteomes" id="UP000113968"/>
    </source>
</evidence>
<dbReference type="RefSeq" id="YP_004940135.1">
    <property type="nucleotide sequence ID" value="NC_016447.1"/>
</dbReference>
<protein>
    <submittedName>
        <fullName evidence="1">Envelope protein UL131A</fullName>
    </submittedName>
</protein>
<keyword evidence="1" id="KW-0261">Viral envelope protein</keyword>
<proteinExistence type="predicted"/>
<organism evidence="1 2">
    <name type="scientific">Aotine betaherpesvirus 1</name>
    <dbReference type="NCBI Taxonomy" id="50290"/>
    <lineage>
        <taxon>Viruses</taxon>
        <taxon>Duplodnaviria</taxon>
        <taxon>Heunggongvirae</taxon>
        <taxon>Peploviricota</taxon>
        <taxon>Herviviricetes</taxon>
        <taxon>Herpesvirales</taxon>
        <taxon>Orthoherpesviridae</taxon>
        <taxon>Betaherpesvirinae</taxon>
        <taxon>Cytomegalovirus</taxon>
        <taxon>Cytomegalovirus aotinebeta1</taxon>
    </lineage>
</organism>
<dbReference type="OrthoDB" id="40876at10239"/>
<dbReference type="GeneID" id="11464192"/>
<accession>G8XUI4</accession>
<keyword evidence="2" id="KW-1185">Reference proteome</keyword>
<reference evidence="1" key="1">
    <citation type="submission" date="2011-12" db="EMBL/GenBank/DDBJ databases">
        <title>Comparative genomics of primate cytomegaloviruses.</title>
        <authorList>
            <person name="Davison A.J."/>
            <person name="Holton M."/>
            <person name="Dolan A."/>
            <person name="Dargan D.J."/>
            <person name="Gatherer D."/>
            <person name="Hayward G.S."/>
        </authorList>
    </citation>
    <scope>NUCLEOTIDE SEQUENCE [LARGE SCALE GENOMIC DNA]</scope>
    <source>
        <strain evidence="1">S34E</strain>
    </source>
</reference>
<dbReference type="GO" id="GO:0019031">
    <property type="term" value="C:viral envelope"/>
    <property type="evidence" value="ECO:0007669"/>
    <property type="project" value="UniProtKB-KW"/>
</dbReference>
<gene>
    <name evidence="1" type="primary">UL131A</name>
</gene>